<dbReference type="VEuPathDB" id="TrichDB:TVAG_367070"/>
<dbReference type="KEGG" id="tva:4745347"/>
<sequence>MEKEFKVPPIKRMNFLEKYRDFIETYEKLYQMKADESIEVIFNCINLVLINKYKIPPRQIIFSIIRAIHYNYRCMEQYVIILNKIVSKYSLICKYLLNDIIENKDLGKIMIQNPKKVVQSNQFYFDENSFSKENEIDYIIMHDQIDKFREYSVEKTLNDVLIKIHTNSSVSLIEACCYYGSVNIFYFLISNTKSKITKDCLHYSIIGGNTDIINECLKNNKIAEYYLNEIVSCHNNKLLEYIFNDKIFQPKKI</sequence>
<dbReference type="VEuPathDB" id="TrichDB:TVAGG3_0784170"/>
<accession>A2G575</accession>
<organism evidence="2 3">
    <name type="scientific">Trichomonas vaginalis (strain ATCC PRA-98 / G3)</name>
    <dbReference type="NCBI Taxonomy" id="412133"/>
    <lineage>
        <taxon>Eukaryota</taxon>
        <taxon>Metamonada</taxon>
        <taxon>Parabasalia</taxon>
        <taxon>Trichomonadida</taxon>
        <taxon>Trichomonadidae</taxon>
        <taxon>Trichomonas</taxon>
    </lineage>
</organism>
<reference evidence="2" key="1">
    <citation type="submission" date="2006-10" db="EMBL/GenBank/DDBJ databases">
        <authorList>
            <person name="Amadeo P."/>
            <person name="Zhao Q."/>
            <person name="Wortman J."/>
            <person name="Fraser-Liggett C."/>
            <person name="Carlton J."/>
        </authorList>
    </citation>
    <scope>NUCLEOTIDE SEQUENCE</scope>
    <source>
        <strain evidence="2">G3</strain>
    </source>
</reference>
<dbReference type="PANTHER" id="PTHR24182:SF13">
    <property type="entry name" value="LD18443P"/>
    <property type="match status" value="1"/>
</dbReference>
<name>A2G575_TRIV3</name>
<dbReference type="Pfam" id="PF11929">
    <property type="entry name" value="DUF3447"/>
    <property type="match status" value="1"/>
</dbReference>
<dbReference type="AlphaFoldDB" id="A2G575"/>
<dbReference type="SMR" id="A2G575"/>
<evidence type="ECO:0000259" key="1">
    <source>
        <dbReference type="Pfam" id="PF11929"/>
    </source>
</evidence>
<evidence type="ECO:0000313" key="2">
    <source>
        <dbReference type="EMBL" id="EAX87695.1"/>
    </source>
</evidence>
<feature type="domain" description="DUF3447" evidence="1">
    <location>
        <begin position="193"/>
        <end position="245"/>
    </location>
</feature>
<dbReference type="PANTHER" id="PTHR24182">
    <property type="entry name" value="ANKYRIN REPEAT AND SOCS BOX CONTAINING 4"/>
    <property type="match status" value="1"/>
</dbReference>
<proteinExistence type="predicted"/>
<reference evidence="2" key="2">
    <citation type="journal article" date="2007" name="Science">
        <title>Draft genome sequence of the sexually transmitted pathogen Trichomonas vaginalis.</title>
        <authorList>
            <person name="Carlton J.M."/>
            <person name="Hirt R.P."/>
            <person name="Silva J.C."/>
            <person name="Delcher A.L."/>
            <person name="Schatz M."/>
            <person name="Zhao Q."/>
            <person name="Wortman J.R."/>
            <person name="Bidwell S.L."/>
            <person name="Alsmark U.C.M."/>
            <person name="Besteiro S."/>
            <person name="Sicheritz-Ponten T."/>
            <person name="Noel C.J."/>
            <person name="Dacks J.B."/>
            <person name="Foster P.G."/>
            <person name="Simillion C."/>
            <person name="Van de Peer Y."/>
            <person name="Miranda-Saavedra D."/>
            <person name="Barton G.J."/>
            <person name="Westrop G.D."/>
            <person name="Mueller S."/>
            <person name="Dessi D."/>
            <person name="Fiori P.L."/>
            <person name="Ren Q."/>
            <person name="Paulsen I."/>
            <person name="Zhang H."/>
            <person name="Bastida-Corcuera F.D."/>
            <person name="Simoes-Barbosa A."/>
            <person name="Brown M.T."/>
            <person name="Hayes R.D."/>
            <person name="Mukherjee M."/>
            <person name="Okumura C.Y."/>
            <person name="Schneider R."/>
            <person name="Smith A.J."/>
            <person name="Vanacova S."/>
            <person name="Villalvazo M."/>
            <person name="Haas B.J."/>
            <person name="Pertea M."/>
            <person name="Feldblyum T.V."/>
            <person name="Utterback T.R."/>
            <person name="Shu C.L."/>
            <person name="Osoegawa K."/>
            <person name="de Jong P.J."/>
            <person name="Hrdy I."/>
            <person name="Horvathova L."/>
            <person name="Zubacova Z."/>
            <person name="Dolezal P."/>
            <person name="Malik S.B."/>
            <person name="Logsdon J.M. Jr."/>
            <person name="Henze K."/>
            <person name="Gupta A."/>
            <person name="Wang C.C."/>
            <person name="Dunne R.L."/>
            <person name="Upcroft J.A."/>
            <person name="Upcroft P."/>
            <person name="White O."/>
            <person name="Salzberg S.L."/>
            <person name="Tang P."/>
            <person name="Chiu C.-H."/>
            <person name="Lee Y.-S."/>
            <person name="Embley T.M."/>
            <person name="Coombs G.H."/>
            <person name="Mottram J.C."/>
            <person name="Tachezy J."/>
            <person name="Fraser-Liggett C.M."/>
            <person name="Johnson P.J."/>
        </authorList>
    </citation>
    <scope>NUCLEOTIDE SEQUENCE [LARGE SCALE GENOMIC DNA]</scope>
    <source>
        <strain evidence="2">G3</strain>
    </source>
</reference>
<dbReference type="SUPFAM" id="SSF48403">
    <property type="entry name" value="Ankyrin repeat"/>
    <property type="match status" value="1"/>
</dbReference>
<dbReference type="RefSeq" id="XP_001300625.1">
    <property type="nucleotide sequence ID" value="XM_001300624.1"/>
</dbReference>
<dbReference type="InParanoid" id="A2G575"/>
<dbReference type="InterPro" id="IPR020683">
    <property type="entry name" value="DUF3447"/>
</dbReference>
<protein>
    <recommendedName>
        <fullName evidence="1">DUF3447 domain-containing protein</fullName>
    </recommendedName>
</protein>
<keyword evidence="3" id="KW-1185">Reference proteome</keyword>
<gene>
    <name evidence="2" type="ORF">TVAG_367070</name>
</gene>
<dbReference type="InterPro" id="IPR036770">
    <property type="entry name" value="Ankyrin_rpt-contain_sf"/>
</dbReference>
<evidence type="ECO:0000313" key="3">
    <source>
        <dbReference type="Proteomes" id="UP000001542"/>
    </source>
</evidence>
<dbReference type="EMBL" id="DS114411">
    <property type="protein sequence ID" value="EAX87695.1"/>
    <property type="molecule type" value="Genomic_DNA"/>
</dbReference>
<dbReference type="Proteomes" id="UP000001542">
    <property type="component" value="Unassembled WGS sequence"/>
</dbReference>